<dbReference type="InterPro" id="IPR002575">
    <property type="entry name" value="Aminoglycoside_PTrfase"/>
</dbReference>
<dbReference type="RefSeq" id="WP_380862532.1">
    <property type="nucleotide sequence ID" value="NZ_JBHRXV010000011.1"/>
</dbReference>
<dbReference type="Proteomes" id="UP001595615">
    <property type="component" value="Unassembled WGS sequence"/>
</dbReference>
<dbReference type="PANTHER" id="PTHR21310">
    <property type="entry name" value="AMINOGLYCOSIDE PHOSPHOTRANSFERASE-RELATED-RELATED"/>
    <property type="match status" value="1"/>
</dbReference>
<dbReference type="InterPro" id="IPR051678">
    <property type="entry name" value="AGP_Transferase"/>
</dbReference>
<dbReference type="PANTHER" id="PTHR21310:SF57">
    <property type="entry name" value="BLR2944 PROTEIN"/>
    <property type="match status" value="1"/>
</dbReference>
<gene>
    <name evidence="2" type="ORF">ACFOMD_14285</name>
</gene>
<feature type="domain" description="Aminoglycoside phosphotransferase" evidence="1">
    <location>
        <begin position="25"/>
        <end position="263"/>
    </location>
</feature>
<accession>A0ABV7XD38</accession>
<evidence type="ECO:0000313" key="2">
    <source>
        <dbReference type="EMBL" id="MFC3713741.1"/>
    </source>
</evidence>
<evidence type="ECO:0000259" key="1">
    <source>
        <dbReference type="Pfam" id="PF01636"/>
    </source>
</evidence>
<protein>
    <submittedName>
        <fullName evidence="2">Phosphotransferase family protein</fullName>
    </submittedName>
</protein>
<proteinExistence type="predicted"/>
<dbReference type="CDD" id="cd05154">
    <property type="entry name" value="ACAD10_11_N-like"/>
    <property type="match status" value="1"/>
</dbReference>
<dbReference type="Pfam" id="PF01636">
    <property type="entry name" value="APH"/>
    <property type="match status" value="1"/>
</dbReference>
<dbReference type="Gene3D" id="3.90.1200.10">
    <property type="match status" value="1"/>
</dbReference>
<dbReference type="InterPro" id="IPR011009">
    <property type="entry name" value="Kinase-like_dom_sf"/>
</dbReference>
<sequence length="330" mass="35930">MDETQDKLTRLLRRETGEDVTVKKVTALTGGAASLTFGVEALRDGKPWRLIFQRDEAEESASVGGMTRAVQAALQMRAYEAGLPVAKVVAVPQAGDGLGQGFVMERIDGESLAPKYLRLPEYAAAREAMVGQCAAALAKLHAIPIAEVADLKLPVGSPADARAAMYDRYRSYGVDSPVFDLAFAWLVERLPADAPSALIHGDFRSGNFLVGEGGLTAILDWELAQIGHPMEDIGWLSTNTWRFGEWQKPIGGFGERDAFYEAYAAAGGRVDRSLARVFELWGSLRWGVMCLQLAHSHMSGVRRSVEMAAIGRRVSETEIDILHILKQGEV</sequence>
<dbReference type="EMBL" id="JBHRXV010000011">
    <property type="protein sequence ID" value="MFC3713741.1"/>
    <property type="molecule type" value="Genomic_DNA"/>
</dbReference>
<evidence type="ECO:0000313" key="3">
    <source>
        <dbReference type="Proteomes" id="UP001595615"/>
    </source>
</evidence>
<dbReference type="InterPro" id="IPR041726">
    <property type="entry name" value="ACAD10_11_N"/>
</dbReference>
<comment type="caution">
    <text evidence="2">The sequence shown here is derived from an EMBL/GenBank/DDBJ whole genome shotgun (WGS) entry which is preliminary data.</text>
</comment>
<reference evidence="3" key="1">
    <citation type="journal article" date="2019" name="Int. J. Syst. Evol. Microbiol.">
        <title>The Global Catalogue of Microorganisms (GCM) 10K type strain sequencing project: providing services to taxonomists for standard genome sequencing and annotation.</title>
        <authorList>
            <consortium name="The Broad Institute Genomics Platform"/>
            <consortium name="The Broad Institute Genome Sequencing Center for Infectious Disease"/>
            <person name="Wu L."/>
            <person name="Ma J."/>
        </authorList>
    </citation>
    <scope>NUCLEOTIDE SEQUENCE [LARGE SCALE GENOMIC DNA]</scope>
    <source>
        <strain evidence="3">KCTC 42644</strain>
    </source>
</reference>
<dbReference type="SUPFAM" id="SSF56112">
    <property type="entry name" value="Protein kinase-like (PK-like)"/>
    <property type="match status" value="1"/>
</dbReference>
<organism evidence="2 3">
    <name type="scientific">Sphingoaurantiacus capsulatus</name>
    <dbReference type="NCBI Taxonomy" id="1771310"/>
    <lineage>
        <taxon>Bacteria</taxon>
        <taxon>Pseudomonadati</taxon>
        <taxon>Pseudomonadota</taxon>
        <taxon>Alphaproteobacteria</taxon>
        <taxon>Sphingomonadales</taxon>
        <taxon>Sphingosinicellaceae</taxon>
        <taxon>Sphingoaurantiacus</taxon>
    </lineage>
</organism>
<name>A0ABV7XD38_9SPHN</name>
<keyword evidence="3" id="KW-1185">Reference proteome</keyword>